<feature type="compositionally biased region" description="Low complexity" evidence="2">
    <location>
        <begin position="20"/>
        <end position="29"/>
    </location>
</feature>
<accession>A0A8J6DMF5</accession>
<dbReference type="GO" id="GO:0035658">
    <property type="term" value="C:Mon1-Ccz1 complex"/>
    <property type="evidence" value="ECO:0007669"/>
    <property type="project" value="InterPro"/>
</dbReference>
<protein>
    <submittedName>
        <fullName evidence="6">Vacuolar fusion protein CCZ1</fullName>
    </submittedName>
</protein>
<dbReference type="Pfam" id="PF19032">
    <property type="entry name" value="Intu_longin_2"/>
    <property type="match status" value="1"/>
</dbReference>
<evidence type="ECO:0000256" key="1">
    <source>
        <dbReference type="ARBA" id="ARBA00005352"/>
    </source>
</evidence>
<dbReference type="GO" id="GO:0016192">
    <property type="term" value="P:vesicle-mediated transport"/>
    <property type="evidence" value="ECO:0007669"/>
    <property type="project" value="InterPro"/>
</dbReference>
<feature type="domain" description="CCZ1/INTU/HSP4 first Longin" evidence="3">
    <location>
        <begin position="79"/>
        <end position="204"/>
    </location>
</feature>
<dbReference type="InterPro" id="IPR043989">
    <property type="entry name" value="CCZ1/INTU/HSP4_longin_3"/>
</dbReference>
<comment type="similarity">
    <text evidence="1">Belongs to the CCZ1 family.</text>
</comment>
<reference evidence="6" key="1">
    <citation type="journal article" date="2021" name="Evol. Appl.">
        <title>The genome of the Pyrenean desman and the effects of bottlenecks and inbreeding on the genomic landscape of an endangered species.</title>
        <authorList>
            <person name="Escoda L."/>
            <person name="Castresana J."/>
        </authorList>
    </citation>
    <scope>NUCLEOTIDE SEQUENCE</scope>
    <source>
        <strain evidence="6">IBE-C5619</strain>
    </source>
</reference>
<evidence type="ECO:0000259" key="3">
    <source>
        <dbReference type="Pfam" id="PF19031"/>
    </source>
</evidence>
<dbReference type="Proteomes" id="UP000700334">
    <property type="component" value="Unassembled WGS sequence"/>
</dbReference>
<feature type="region of interest" description="Disordered" evidence="2">
    <location>
        <begin position="1"/>
        <end position="56"/>
    </location>
</feature>
<dbReference type="AlphaFoldDB" id="A0A8J6DMF5"/>
<evidence type="ECO:0000313" key="7">
    <source>
        <dbReference type="Proteomes" id="UP000700334"/>
    </source>
</evidence>
<evidence type="ECO:0000256" key="2">
    <source>
        <dbReference type="SAM" id="MobiDB-lite"/>
    </source>
</evidence>
<keyword evidence="7" id="KW-1185">Reference proteome</keyword>
<feature type="domain" description="CCZ1/INTU second Longin" evidence="4">
    <location>
        <begin position="274"/>
        <end position="402"/>
    </location>
</feature>
<dbReference type="InterPro" id="IPR043988">
    <property type="entry name" value="CCZ1/INTU_longin_2"/>
</dbReference>
<name>A0A8J6DMF5_GALPY</name>
<feature type="domain" description="CCZ1/INTU/HPS4 third Longin" evidence="5">
    <location>
        <begin position="452"/>
        <end position="545"/>
    </location>
</feature>
<dbReference type="PANTHER" id="PTHR13056">
    <property type="entry name" value="VACUOLAR FUSION PROTEIN CCZ1 HOMOLOG-RELATED"/>
    <property type="match status" value="1"/>
</dbReference>
<dbReference type="EMBL" id="JAGFMF010011768">
    <property type="protein sequence ID" value="KAG8513669.1"/>
    <property type="molecule type" value="Genomic_DNA"/>
</dbReference>
<evidence type="ECO:0000259" key="4">
    <source>
        <dbReference type="Pfam" id="PF19032"/>
    </source>
</evidence>
<comment type="caution">
    <text evidence="6">The sequence shown here is derived from an EMBL/GenBank/DDBJ whole genome shotgun (WGS) entry which is preliminary data.</text>
</comment>
<dbReference type="OrthoDB" id="240546at2759"/>
<organism evidence="6 7">
    <name type="scientific">Galemys pyrenaicus</name>
    <name type="common">Iberian desman</name>
    <name type="synonym">Pyrenean desman</name>
    <dbReference type="NCBI Taxonomy" id="202257"/>
    <lineage>
        <taxon>Eukaryota</taxon>
        <taxon>Metazoa</taxon>
        <taxon>Chordata</taxon>
        <taxon>Craniata</taxon>
        <taxon>Vertebrata</taxon>
        <taxon>Euteleostomi</taxon>
        <taxon>Mammalia</taxon>
        <taxon>Eutheria</taxon>
        <taxon>Laurasiatheria</taxon>
        <taxon>Eulipotyphla</taxon>
        <taxon>Talpidae</taxon>
        <taxon>Galemys</taxon>
    </lineage>
</organism>
<gene>
    <name evidence="6" type="ORF">J0S82_012982</name>
</gene>
<dbReference type="InterPro" id="IPR043987">
    <property type="entry name" value="CCZ1/INTU/HSP4_longin_1"/>
</dbReference>
<dbReference type="InterPro" id="IPR013176">
    <property type="entry name" value="Ccz1"/>
</dbReference>
<proteinExistence type="inferred from homology"/>
<dbReference type="Pfam" id="PF19031">
    <property type="entry name" value="Intu_longin_1"/>
    <property type="match status" value="1"/>
</dbReference>
<feature type="non-terminal residue" evidence="6">
    <location>
        <position position="1"/>
    </location>
</feature>
<sequence length="665" mass="74804">EPRRPAEAEVGAGPRDRFRAAASVSGARAGEAEERSPRGDCLQAAEGGSRGGGRAGMAAAAAGAGSWAAQEKQFPPALLSFFIYNPRFGPREGEEENKILFYHPNEVEKNEKIRNVGLCEAIVQFTRTFSPSKPAKSLHTQKNRQFFNEPEENFWMVMVVRNPIIEKQSKDGKPIVEYQEEELLDKVYSSVLQQCYSMYKLFNGTFLKAMEDGGVKLLKERLEKFFHRYLQTLHLQSCDLLDIFGGISFFPLDKMTYLKIQSFINRMEESLSIVKYTAFLYNDQLIWSGLEQDDMRILYKYLTTSLFPRHIEPELAGRDSPIRAEMPGNLQHYGRFLTGPLNLNDPEAKCRFPKIFVNTDDTYEALHLIVYKVTISSPPVFFPACVYEYQRIWEPSKRFSEQMLEDLIVVKLIPTLDFCRRLDSIVGPQLTVLASDICEQFNINKRISGSEKEPQFKFIYFNHMNLAEKSTIHMRKTPSVSLTSVHPDLMKILGDINSDFTRVDEDEEIIVKAMSDYWVVGKKSDQRELYVILNQKNANLIEVNEHKEAEVSPGPLPGVILTAVLTDPDSSAALEKGVSPSLARAPLLLCTGPGTGSHQPVSLLLVVGDFLAVRASQSGFPSVMNLEPTCGTKNLVKVPSTEHLVGIYQVELQKSCVRLHSGHGA</sequence>
<evidence type="ECO:0000313" key="6">
    <source>
        <dbReference type="EMBL" id="KAG8513669.1"/>
    </source>
</evidence>
<dbReference type="Pfam" id="PF19033">
    <property type="entry name" value="Intu_longin_3"/>
    <property type="match status" value="1"/>
</dbReference>
<dbReference type="PANTHER" id="PTHR13056:SF0">
    <property type="entry name" value="VACUOLAR FUSION PROTEIN CCZ1 HOMOLOG-RELATED"/>
    <property type="match status" value="1"/>
</dbReference>
<evidence type="ECO:0000259" key="5">
    <source>
        <dbReference type="Pfam" id="PF19033"/>
    </source>
</evidence>